<accession>A0AA38C5V5</accession>
<dbReference type="InterPro" id="IPR027417">
    <property type="entry name" value="P-loop_NTPase"/>
</dbReference>
<dbReference type="Gene3D" id="3.40.50.300">
    <property type="entry name" value="P-loop containing nucleotide triphosphate hydrolases"/>
    <property type="match status" value="1"/>
</dbReference>
<dbReference type="SUPFAM" id="SSF52540">
    <property type="entry name" value="P-loop containing nucleoside triphosphate hydrolases"/>
    <property type="match status" value="1"/>
</dbReference>
<feature type="domain" description="NB-ARC" evidence="1">
    <location>
        <begin position="13"/>
        <end position="88"/>
    </location>
</feature>
<dbReference type="InterPro" id="IPR002182">
    <property type="entry name" value="NB-ARC"/>
</dbReference>
<dbReference type="AlphaFoldDB" id="A0AA38C5V5"/>
<evidence type="ECO:0000313" key="3">
    <source>
        <dbReference type="Proteomes" id="UP000824469"/>
    </source>
</evidence>
<organism evidence="2 3">
    <name type="scientific">Taxus chinensis</name>
    <name type="common">Chinese yew</name>
    <name type="synonym">Taxus wallichiana var. chinensis</name>
    <dbReference type="NCBI Taxonomy" id="29808"/>
    <lineage>
        <taxon>Eukaryota</taxon>
        <taxon>Viridiplantae</taxon>
        <taxon>Streptophyta</taxon>
        <taxon>Embryophyta</taxon>
        <taxon>Tracheophyta</taxon>
        <taxon>Spermatophyta</taxon>
        <taxon>Pinopsida</taxon>
        <taxon>Pinidae</taxon>
        <taxon>Conifers II</taxon>
        <taxon>Cupressales</taxon>
        <taxon>Taxaceae</taxon>
        <taxon>Taxus</taxon>
    </lineage>
</organism>
<comment type="caution">
    <text evidence="2">The sequence shown here is derived from an EMBL/GenBank/DDBJ whole genome shotgun (WGS) entry which is preliminary data.</text>
</comment>
<dbReference type="Pfam" id="PF00931">
    <property type="entry name" value="NB-ARC"/>
    <property type="match status" value="1"/>
</dbReference>
<dbReference type="OMA" id="CITVDIE"/>
<reference evidence="2 3" key="1">
    <citation type="journal article" date="2021" name="Nat. Plants">
        <title>The Taxus genome provides insights into paclitaxel biosynthesis.</title>
        <authorList>
            <person name="Xiong X."/>
            <person name="Gou J."/>
            <person name="Liao Q."/>
            <person name="Li Y."/>
            <person name="Zhou Q."/>
            <person name="Bi G."/>
            <person name="Li C."/>
            <person name="Du R."/>
            <person name="Wang X."/>
            <person name="Sun T."/>
            <person name="Guo L."/>
            <person name="Liang H."/>
            <person name="Lu P."/>
            <person name="Wu Y."/>
            <person name="Zhang Z."/>
            <person name="Ro D.K."/>
            <person name="Shang Y."/>
            <person name="Huang S."/>
            <person name="Yan J."/>
        </authorList>
    </citation>
    <scope>NUCLEOTIDE SEQUENCE [LARGE SCALE GENOMIC DNA]</scope>
    <source>
        <strain evidence="2">Ta-2019</strain>
    </source>
</reference>
<proteinExistence type="predicted"/>
<dbReference type="Proteomes" id="UP000824469">
    <property type="component" value="Unassembled WGS sequence"/>
</dbReference>
<protein>
    <recommendedName>
        <fullName evidence="1">NB-ARC domain-containing protein</fullName>
    </recommendedName>
</protein>
<dbReference type="EMBL" id="JAHRHJ020003813">
    <property type="protein sequence ID" value="KAH9290662.1"/>
    <property type="molecule type" value="Genomic_DNA"/>
</dbReference>
<dbReference type="GO" id="GO:0043531">
    <property type="term" value="F:ADP binding"/>
    <property type="evidence" value="ECO:0007669"/>
    <property type="project" value="InterPro"/>
</dbReference>
<evidence type="ECO:0000259" key="1">
    <source>
        <dbReference type="Pfam" id="PF00931"/>
    </source>
</evidence>
<keyword evidence="3" id="KW-1185">Reference proteome</keyword>
<evidence type="ECO:0000313" key="2">
    <source>
        <dbReference type="EMBL" id="KAH9290662.1"/>
    </source>
</evidence>
<gene>
    <name evidence="2" type="ORF">KI387_034779</name>
</gene>
<feature type="non-terminal residue" evidence="2">
    <location>
        <position position="1"/>
    </location>
</feature>
<sequence>ILDFVIGLLHMDMNDMSKISVVVYGVGGIGKTTLATTVFKKLDLSGYKCCRVDIEQDCSVDYLKLLQKQILLDLFGKNIDLRSCEEGNQQSTGAFREVKQPLFVFVDNALRGSDPAAFYPRISQPFQSGSGFSSPPERLKKRICLSTEKWI</sequence>
<name>A0AA38C5V5_TAXCH</name>